<accession>A0ABT2YD29</accession>
<protein>
    <submittedName>
        <fullName evidence="3">Thioredoxin fold domain-containing protein</fullName>
    </submittedName>
</protein>
<organism evidence="3 4">
    <name type="scientific">Roseateles oligotrophus</name>
    <dbReference type="NCBI Taxonomy" id="1769250"/>
    <lineage>
        <taxon>Bacteria</taxon>
        <taxon>Pseudomonadati</taxon>
        <taxon>Pseudomonadota</taxon>
        <taxon>Betaproteobacteria</taxon>
        <taxon>Burkholderiales</taxon>
        <taxon>Sphaerotilaceae</taxon>
        <taxon>Roseateles</taxon>
    </lineage>
</organism>
<sequence length="528" mass="56453">MKINRRPSALAATAAAALSLVLLCQAPVAYAMAPSNASVAWQEAGADADIEKAFAQARAEKKPVLLYWGAKWCPPCNQLKATLFNRQDFIEQTQAIVPVHIDGDSPGAQKLGTRFKVRGYPTMILFSADGREITRLPGEIDAPQVIKVLQLGLAGGRPVGDVLADAKAGKKLSANEWRLLGFYSWETGESQLVPAAELPALLAQLAAASQGVDTETTTRLWLKTLSASDEGKGVKPDAKLAGLVQGVLASPAESRAQMDVLSNGAADIVKTLTPEAGAARAKLIGEFEVALKRLEADASLSRADRLGALNARVDLARLDLAKTELAPKLSPALVKEVKEAAAKADREITDGYERQAVISSAAYLLGYAGQWKDSDELLKASLAKSHSPYYLMSQLGGNAKKQGRKDEALRWYEESYNKSEGPATRLQWGSGYMAALTELAPQDAARIEKTAALLFSEAAQDKGAFYERSARSLQKVGGALVKWNADGKHDMNIARLKTQLDGICSKVDAADKQRATCEGLLKAPGKKA</sequence>
<gene>
    <name evidence="3" type="ORF">LNV07_07460</name>
</gene>
<feature type="domain" description="Thioredoxin" evidence="2">
    <location>
        <begin position="20"/>
        <end position="154"/>
    </location>
</feature>
<dbReference type="Gene3D" id="3.40.30.10">
    <property type="entry name" value="Glutaredoxin"/>
    <property type="match status" value="1"/>
</dbReference>
<comment type="caution">
    <text evidence="3">The sequence shown here is derived from an EMBL/GenBank/DDBJ whole genome shotgun (WGS) entry which is preliminary data.</text>
</comment>
<name>A0ABT2YD29_9BURK</name>
<dbReference type="EMBL" id="JAJIRN010000003">
    <property type="protein sequence ID" value="MCV2367931.1"/>
    <property type="molecule type" value="Genomic_DNA"/>
</dbReference>
<feature type="signal peptide" evidence="1">
    <location>
        <begin position="1"/>
        <end position="31"/>
    </location>
</feature>
<reference evidence="3 4" key="1">
    <citation type="submission" date="2021-11" db="EMBL/GenBank/DDBJ databases">
        <authorList>
            <person name="Liang Q."/>
            <person name="Mou H."/>
            <person name="Liu Z."/>
        </authorList>
    </citation>
    <scope>NUCLEOTIDE SEQUENCE [LARGE SCALE GENOMIC DNA]</scope>
    <source>
        <strain evidence="3 4">CHU3</strain>
    </source>
</reference>
<evidence type="ECO:0000259" key="2">
    <source>
        <dbReference type="PROSITE" id="PS51352"/>
    </source>
</evidence>
<proteinExistence type="predicted"/>
<dbReference type="InterPro" id="IPR013766">
    <property type="entry name" value="Thioredoxin_domain"/>
</dbReference>
<keyword evidence="1" id="KW-0732">Signal</keyword>
<feature type="chain" id="PRO_5046270912" evidence="1">
    <location>
        <begin position="32"/>
        <end position="528"/>
    </location>
</feature>
<dbReference type="PROSITE" id="PS51352">
    <property type="entry name" value="THIOREDOXIN_2"/>
    <property type="match status" value="1"/>
</dbReference>
<dbReference type="Proteomes" id="UP001209701">
    <property type="component" value="Unassembled WGS sequence"/>
</dbReference>
<evidence type="ECO:0000313" key="4">
    <source>
        <dbReference type="Proteomes" id="UP001209701"/>
    </source>
</evidence>
<dbReference type="SUPFAM" id="SSF52833">
    <property type="entry name" value="Thioredoxin-like"/>
    <property type="match status" value="1"/>
</dbReference>
<evidence type="ECO:0000256" key="1">
    <source>
        <dbReference type="SAM" id="SignalP"/>
    </source>
</evidence>
<dbReference type="PANTHER" id="PTHR32234:SF0">
    <property type="entry name" value="THIOL:DISULFIDE INTERCHANGE PROTEIN DSBD"/>
    <property type="match status" value="1"/>
</dbReference>
<keyword evidence="4" id="KW-1185">Reference proteome</keyword>
<dbReference type="Pfam" id="PF13098">
    <property type="entry name" value="Thioredoxin_2"/>
    <property type="match status" value="1"/>
</dbReference>
<dbReference type="PANTHER" id="PTHR32234">
    <property type="entry name" value="THIOL:DISULFIDE INTERCHANGE PROTEIN DSBD"/>
    <property type="match status" value="1"/>
</dbReference>
<evidence type="ECO:0000313" key="3">
    <source>
        <dbReference type="EMBL" id="MCV2367931.1"/>
    </source>
</evidence>
<dbReference type="InterPro" id="IPR012336">
    <property type="entry name" value="Thioredoxin-like_fold"/>
</dbReference>
<dbReference type="RefSeq" id="WP_263570556.1">
    <property type="nucleotide sequence ID" value="NZ_JAJIRN010000003.1"/>
</dbReference>
<dbReference type="InterPro" id="IPR036249">
    <property type="entry name" value="Thioredoxin-like_sf"/>
</dbReference>